<dbReference type="AlphaFoldDB" id="R7VAD4"/>
<dbReference type="Proteomes" id="UP000014760">
    <property type="component" value="Unassembled WGS sequence"/>
</dbReference>
<name>R7VAD4_CAPTE</name>
<dbReference type="EMBL" id="KB293578">
    <property type="protein sequence ID" value="ELU15783.1"/>
    <property type="molecule type" value="Genomic_DNA"/>
</dbReference>
<reference evidence="1 3" key="2">
    <citation type="journal article" date="2013" name="Nature">
        <title>Insights into bilaterian evolution from three spiralian genomes.</title>
        <authorList>
            <person name="Simakov O."/>
            <person name="Marletaz F."/>
            <person name="Cho S.J."/>
            <person name="Edsinger-Gonzales E."/>
            <person name="Havlak P."/>
            <person name="Hellsten U."/>
            <person name="Kuo D.H."/>
            <person name="Larsson T."/>
            <person name="Lv J."/>
            <person name="Arendt D."/>
            <person name="Savage R."/>
            <person name="Osoegawa K."/>
            <person name="de Jong P."/>
            <person name="Grimwood J."/>
            <person name="Chapman J.A."/>
            <person name="Shapiro H."/>
            <person name="Aerts A."/>
            <person name="Otillar R.P."/>
            <person name="Terry A.Y."/>
            <person name="Boore J.L."/>
            <person name="Grigoriev I.V."/>
            <person name="Lindberg D.R."/>
            <person name="Seaver E.C."/>
            <person name="Weisblat D.A."/>
            <person name="Putnam N.H."/>
            <person name="Rokhsar D.S."/>
        </authorList>
    </citation>
    <scope>NUCLEOTIDE SEQUENCE</scope>
    <source>
        <strain evidence="1 3">I ESC-2004</strain>
    </source>
</reference>
<dbReference type="EnsemblMetazoa" id="CapteT188596">
    <property type="protein sequence ID" value="CapteP188596"/>
    <property type="gene ID" value="CapteG188596"/>
</dbReference>
<reference evidence="3" key="1">
    <citation type="submission" date="2012-12" db="EMBL/GenBank/DDBJ databases">
        <authorList>
            <person name="Hellsten U."/>
            <person name="Grimwood J."/>
            <person name="Chapman J.A."/>
            <person name="Shapiro H."/>
            <person name="Aerts A."/>
            <person name="Otillar R.P."/>
            <person name="Terry A.Y."/>
            <person name="Boore J.L."/>
            <person name="Simakov O."/>
            <person name="Marletaz F."/>
            <person name="Cho S.-J."/>
            <person name="Edsinger-Gonzales E."/>
            <person name="Havlak P."/>
            <person name="Kuo D.-H."/>
            <person name="Larsson T."/>
            <person name="Lv J."/>
            <person name="Arendt D."/>
            <person name="Savage R."/>
            <person name="Osoegawa K."/>
            <person name="de Jong P."/>
            <person name="Lindberg D.R."/>
            <person name="Seaver E.C."/>
            <person name="Weisblat D.A."/>
            <person name="Putnam N.H."/>
            <person name="Grigoriev I.V."/>
            <person name="Rokhsar D.S."/>
        </authorList>
    </citation>
    <scope>NUCLEOTIDE SEQUENCE</scope>
    <source>
        <strain evidence="3">I ESC-2004</strain>
    </source>
</reference>
<sequence length="170" mass="19177">MDIGHGYLPSSTYCACSTAPFTKSHFRLCGDLSPPSLHPDCSGFLSSRDSSSLKYLFPSLKIQKLEVVHDEETTCLCIPTTKMLSHREALQDEGRTMDNRTSSQVISRCRRLCVRTREKVFSHCPPYTLTAQDFLAQEARMPELGLTDTRFFITEISISITQNTEIRSCT</sequence>
<protein>
    <submittedName>
        <fullName evidence="1 2">Uncharacterized protein</fullName>
    </submittedName>
</protein>
<accession>R7VAD4</accession>
<evidence type="ECO:0000313" key="3">
    <source>
        <dbReference type="Proteomes" id="UP000014760"/>
    </source>
</evidence>
<reference evidence="2" key="3">
    <citation type="submission" date="2015-06" db="UniProtKB">
        <authorList>
            <consortium name="EnsemblMetazoa"/>
        </authorList>
    </citation>
    <scope>IDENTIFICATION</scope>
</reference>
<evidence type="ECO:0000313" key="1">
    <source>
        <dbReference type="EMBL" id="ELU15783.1"/>
    </source>
</evidence>
<gene>
    <name evidence="1" type="ORF">CAPTEDRAFT_188596</name>
</gene>
<keyword evidence="3" id="KW-1185">Reference proteome</keyword>
<proteinExistence type="predicted"/>
<evidence type="ECO:0000313" key="2">
    <source>
        <dbReference type="EnsemblMetazoa" id="CapteP188596"/>
    </source>
</evidence>
<dbReference type="HOGENOM" id="CLU_1572068_0_0_1"/>
<dbReference type="EMBL" id="AMQN01017847">
    <property type="status" value="NOT_ANNOTATED_CDS"/>
    <property type="molecule type" value="Genomic_DNA"/>
</dbReference>
<organism evidence="1">
    <name type="scientific">Capitella teleta</name>
    <name type="common">Polychaete worm</name>
    <dbReference type="NCBI Taxonomy" id="283909"/>
    <lineage>
        <taxon>Eukaryota</taxon>
        <taxon>Metazoa</taxon>
        <taxon>Spiralia</taxon>
        <taxon>Lophotrochozoa</taxon>
        <taxon>Annelida</taxon>
        <taxon>Polychaeta</taxon>
        <taxon>Sedentaria</taxon>
        <taxon>Scolecida</taxon>
        <taxon>Capitellidae</taxon>
        <taxon>Capitella</taxon>
    </lineage>
</organism>